<gene>
    <name evidence="1" type="ORF">HJG60_009939</name>
</gene>
<sequence length="142" mass="15811">MYIHIHVQMHLETIHQTGLVHSQTRQAQSLPSPHPPSPRILWLCEAPSESTLSTARAWHTCAALLGPNQAFKPLPLMRGVAWGLLTALQRCTATMETTFCQEKEADHLLPLVLLTQSFKVLMCLPLSPRLSRDSVPSKPGLF</sequence>
<evidence type="ECO:0000313" key="1">
    <source>
        <dbReference type="EMBL" id="KAF6125522.1"/>
    </source>
</evidence>
<proteinExistence type="predicted"/>
<comment type="caution">
    <text evidence="1">The sequence shown here is derived from an EMBL/GenBank/DDBJ whole genome shotgun (WGS) entry which is preliminary data.</text>
</comment>
<protein>
    <submittedName>
        <fullName evidence="1">Uncharacterized protein</fullName>
    </submittedName>
</protein>
<reference evidence="1 2" key="1">
    <citation type="journal article" date="2020" name="Nature">
        <title>Six reference-quality genomes reveal evolution of bat adaptations.</title>
        <authorList>
            <person name="Jebb D."/>
            <person name="Huang Z."/>
            <person name="Pippel M."/>
            <person name="Hughes G.M."/>
            <person name="Lavrichenko K."/>
            <person name="Devanna P."/>
            <person name="Winkler S."/>
            <person name="Jermiin L.S."/>
            <person name="Skirmuntt E.C."/>
            <person name="Katzourakis A."/>
            <person name="Burkitt-Gray L."/>
            <person name="Ray D.A."/>
            <person name="Sullivan K.A.M."/>
            <person name="Roscito J.G."/>
            <person name="Kirilenko B.M."/>
            <person name="Davalos L.M."/>
            <person name="Corthals A.P."/>
            <person name="Power M.L."/>
            <person name="Jones G."/>
            <person name="Ransome R.D."/>
            <person name="Dechmann D.K.N."/>
            <person name="Locatelli A.G."/>
            <person name="Puechmaille S.J."/>
            <person name="Fedrigo O."/>
            <person name="Jarvis E.D."/>
            <person name="Hiller M."/>
            <person name="Vernes S.C."/>
            <person name="Myers E.W."/>
            <person name="Teeling E.C."/>
        </authorList>
    </citation>
    <scope>NUCLEOTIDE SEQUENCE [LARGE SCALE GENOMIC DNA]</scope>
    <source>
        <strain evidence="1">Bat1K_MPI-CBG_1</strain>
    </source>
</reference>
<dbReference type="Proteomes" id="UP000664940">
    <property type="component" value="Unassembled WGS sequence"/>
</dbReference>
<accession>A0A834B8M5</accession>
<dbReference type="EMBL" id="JABVXQ010000002">
    <property type="protein sequence ID" value="KAF6125522.1"/>
    <property type="molecule type" value="Genomic_DNA"/>
</dbReference>
<organism evidence="1 2">
    <name type="scientific">Phyllostomus discolor</name>
    <name type="common">pale spear-nosed bat</name>
    <dbReference type="NCBI Taxonomy" id="89673"/>
    <lineage>
        <taxon>Eukaryota</taxon>
        <taxon>Metazoa</taxon>
        <taxon>Chordata</taxon>
        <taxon>Craniata</taxon>
        <taxon>Vertebrata</taxon>
        <taxon>Euteleostomi</taxon>
        <taxon>Mammalia</taxon>
        <taxon>Eutheria</taxon>
        <taxon>Laurasiatheria</taxon>
        <taxon>Chiroptera</taxon>
        <taxon>Yangochiroptera</taxon>
        <taxon>Phyllostomidae</taxon>
        <taxon>Phyllostominae</taxon>
        <taxon>Phyllostomus</taxon>
    </lineage>
</organism>
<dbReference type="AlphaFoldDB" id="A0A834B8M5"/>
<name>A0A834B8M5_9CHIR</name>
<evidence type="ECO:0000313" key="2">
    <source>
        <dbReference type="Proteomes" id="UP000664940"/>
    </source>
</evidence>